<dbReference type="InterPro" id="IPR003591">
    <property type="entry name" value="Leu-rich_rpt_typical-subtyp"/>
</dbReference>
<feature type="domain" description="Fibronectin type-III" evidence="8">
    <location>
        <begin position="600"/>
        <end position="690"/>
    </location>
</feature>
<evidence type="ECO:0000256" key="5">
    <source>
        <dbReference type="ARBA" id="ARBA00023069"/>
    </source>
</evidence>
<comment type="caution">
    <text evidence="9">The sequence shown here is derived from an EMBL/GenBank/DDBJ whole genome shotgun (WGS) entry which is preliminary data.</text>
</comment>
<feature type="region of interest" description="Disordered" evidence="7">
    <location>
        <begin position="350"/>
        <end position="460"/>
    </location>
</feature>
<evidence type="ECO:0000256" key="4">
    <source>
        <dbReference type="ARBA" id="ARBA00022737"/>
    </source>
</evidence>
<dbReference type="Gene3D" id="2.60.40.10">
    <property type="entry name" value="Immunoglobulins"/>
    <property type="match status" value="1"/>
</dbReference>
<dbReference type="InterPro" id="IPR050576">
    <property type="entry name" value="Cilia_flagella_integrity"/>
</dbReference>
<keyword evidence="6" id="KW-0966">Cell projection</keyword>
<dbReference type="PANTHER" id="PTHR45973:SF9">
    <property type="entry name" value="LEUCINE-RICH REPEAT-CONTAINING PROTEIN 46"/>
    <property type="match status" value="1"/>
</dbReference>
<feature type="compositionally biased region" description="Low complexity" evidence="7">
    <location>
        <begin position="390"/>
        <end position="414"/>
    </location>
</feature>
<reference evidence="9" key="1">
    <citation type="submission" date="2022-01" db="EMBL/GenBank/DDBJ databases">
        <title>Genome Sequence Resource for Two Populations of Ditylenchus destructor, the Migratory Endoparasitic Phytonematode.</title>
        <authorList>
            <person name="Zhang H."/>
            <person name="Lin R."/>
            <person name="Xie B."/>
        </authorList>
    </citation>
    <scope>NUCLEOTIDE SEQUENCE</scope>
    <source>
        <strain evidence="9">BazhouSP</strain>
    </source>
</reference>
<dbReference type="InterPro" id="IPR003961">
    <property type="entry name" value="FN3_dom"/>
</dbReference>
<keyword evidence="10" id="KW-1185">Reference proteome</keyword>
<dbReference type="SUPFAM" id="SSF52058">
    <property type="entry name" value="L domain-like"/>
    <property type="match status" value="1"/>
</dbReference>
<dbReference type="PROSITE" id="PS51450">
    <property type="entry name" value="LRR"/>
    <property type="match status" value="4"/>
</dbReference>
<dbReference type="InterPro" id="IPR036116">
    <property type="entry name" value="FN3_sf"/>
</dbReference>
<evidence type="ECO:0000256" key="2">
    <source>
        <dbReference type="ARBA" id="ARBA00006453"/>
    </source>
</evidence>
<dbReference type="InterPro" id="IPR025875">
    <property type="entry name" value="Leu-rich_rpt_4"/>
</dbReference>
<evidence type="ECO:0000256" key="7">
    <source>
        <dbReference type="SAM" id="MobiDB-lite"/>
    </source>
</evidence>
<dbReference type="GO" id="GO:0005929">
    <property type="term" value="C:cilium"/>
    <property type="evidence" value="ECO:0007669"/>
    <property type="project" value="UniProtKB-SubCell"/>
</dbReference>
<dbReference type="InterPro" id="IPR032675">
    <property type="entry name" value="LRR_dom_sf"/>
</dbReference>
<feature type="compositionally biased region" description="Polar residues" evidence="7">
    <location>
        <begin position="368"/>
        <end position="389"/>
    </location>
</feature>
<evidence type="ECO:0000256" key="3">
    <source>
        <dbReference type="ARBA" id="ARBA00022614"/>
    </source>
</evidence>
<dbReference type="SMART" id="SM00369">
    <property type="entry name" value="LRR_TYP"/>
    <property type="match status" value="3"/>
</dbReference>
<sequence length="710" mass="79626">MDSENTSMCESLSSLRTDTSCAANIVLPALTPDGALNLSGQNLTRLPNNCDETYAQVTRLDISCNKFRTLDSLNKFVNCKEVNASQNELVQLRHFVPMKDTLEKLSLFDNKIASVDFLHKLVNLRHLDFSHNRIEYFPVSDDALTHLVALNLSHNRLKSLPSLHNLPNLVNLNLSGNLIRSISDAAQKLPFQLDCLEIGGNLISDLCEIHYLSGLVNLHSLTVLGNIFVRDESRQFSYRSFVHSCILNNLQIVDGTPLTEEEIVKGEWIQINQNARFRPGTGAHNALCEFLSAECPTTPPKLGTTAKDPFTSKLSKVLEKRREHERSITESPNRVLSPLAQSPLALKSTNFLPHMSPSPTNVLHRVQAKSSQRNRYDTRNNTASGDQTESPTPRGSTSSPSSRLSSSTVILSQSEAPLPNQVQITSPRSSPSPRDLPRTPISSRTPVKKVLSPNRVEKQNMERTGKNYTNQEISQTKHATPKMVHALKTPKVPHTGDESRLDEELERSTRAVTTIQRWWRKSLKRLPVMEQQRSSSDVIKRIGELQSQLDELASQNTLLTTINEAQTKTINDMAVKIKELENGMRKCELFSQLLETLIPAPVRLNYNRNSDTSVLVGWDNIIPLLSMVDGYEIFVNDVSSGKVLARNKQVIIRDIEIGQEYKISIQAISRFGELRSLKSDLVILASNQEDEKENIFEESPNSEKSSKRSF</sequence>
<comment type="similarity">
    <text evidence="2">Belongs to the DNAAF1 family.</text>
</comment>
<dbReference type="PROSITE" id="PS50853">
    <property type="entry name" value="FN3"/>
    <property type="match status" value="1"/>
</dbReference>
<dbReference type="SMART" id="SM00365">
    <property type="entry name" value="LRR_SD22"/>
    <property type="match status" value="4"/>
</dbReference>
<evidence type="ECO:0000313" key="10">
    <source>
        <dbReference type="Proteomes" id="UP001201812"/>
    </source>
</evidence>
<accession>A0AAD4N003</accession>
<evidence type="ECO:0000259" key="8">
    <source>
        <dbReference type="PROSITE" id="PS50853"/>
    </source>
</evidence>
<evidence type="ECO:0000313" key="9">
    <source>
        <dbReference type="EMBL" id="KAI1710212.1"/>
    </source>
</evidence>
<dbReference type="SUPFAM" id="SSF49265">
    <property type="entry name" value="Fibronectin type III"/>
    <property type="match status" value="1"/>
</dbReference>
<dbReference type="InterPro" id="IPR013783">
    <property type="entry name" value="Ig-like_fold"/>
</dbReference>
<keyword evidence="3" id="KW-0433">Leucine-rich repeat</keyword>
<dbReference type="EMBL" id="JAKKPZ010000027">
    <property type="protein sequence ID" value="KAI1710212.1"/>
    <property type="molecule type" value="Genomic_DNA"/>
</dbReference>
<gene>
    <name evidence="9" type="ORF">DdX_10891</name>
</gene>
<dbReference type="CDD" id="cd23767">
    <property type="entry name" value="IQCD"/>
    <property type="match status" value="1"/>
</dbReference>
<organism evidence="9 10">
    <name type="scientific">Ditylenchus destructor</name>
    <dbReference type="NCBI Taxonomy" id="166010"/>
    <lineage>
        <taxon>Eukaryota</taxon>
        <taxon>Metazoa</taxon>
        <taxon>Ecdysozoa</taxon>
        <taxon>Nematoda</taxon>
        <taxon>Chromadorea</taxon>
        <taxon>Rhabditida</taxon>
        <taxon>Tylenchina</taxon>
        <taxon>Tylenchomorpha</taxon>
        <taxon>Sphaerularioidea</taxon>
        <taxon>Anguinidae</taxon>
        <taxon>Anguininae</taxon>
        <taxon>Ditylenchus</taxon>
    </lineage>
</organism>
<dbReference type="AlphaFoldDB" id="A0AAD4N003"/>
<dbReference type="Gene3D" id="3.80.10.10">
    <property type="entry name" value="Ribonuclease Inhibitor"/>
    <property type="match status" value="2"/>
</dbReference>
<protein>
    <submittedName>
        <fullName evidence="9">Leucine rich repeats (2 copies) domain-containing protein</fullName>
    </submittedName>
</protein>
<evidence type="ECO:0000256" key="1">
    <source>
        <dbReference type="ARBA" id="ARBA00004138"/>
    </source>
</evidence>
<dbReference type="Pfam" id="PF00041">
    <property type="entry name" value="fn3"/>
    <property type="match status" value="1"/>
</dbReference>
<name>A0AAD4N003_9BILA</name>
<dbReference type="InterPro" id="IPR001611">
    <property type="entry name" value="Leu-rich_rpt"/>
</dbReference>
<dbReference type="PANTHER" id="PTHR45973">
    <property type="entry name" value="PROTEIN PHOSPHATASE 1 REGULATORY SUBUNIT SDS22-RELATED"/>
    <property type="match status" value="1"/>
</dbReference>
<dbReference type="Pfam" id="PF12799">
    <property type="entry name" value="LRR_4"/>
    <property type="match status" value="2"/>
</dbReference>
<proteinExistence type="inferred from homology"/>
<dbReference type="Proteomes" id="UP001201812">
    <property type="component" value="Unassembled WGS sequence"/>
</dbReference>
<keyword evidence="4" id="KW-0677">Repeat</keyword>
<feature type="compositionally biased region" description="Polar residues" evidence="7">
    <location>
        <begin position="350"/>
        <end position="361"/>
    </location>
</feature>
<keyword evidence="5" id="KW-0969">Cilium</keyword>
<comment type="subcellular location">
    <subcellularLocation>
        <location evidence="1">Cell projection</location>
        <location evidence="1">Cilium</location>
    </subcellularLocation>
</comment>
<evidence type="ECO:0000256" key="6">
    <source>
        <dbReference type="ARBA" id="ARBA00023273"/>
    </source>
</evidence>
<dbReference type="CDD" id="cd00063">
    <property type="entry name" value="FN3"/>
    <property type="match status" value="1"/>
</dbReference>